<dbReference type="Pfam" id="PF02423">
    <property type="entry name" value="OCD_Mu_crystall"/>
    <property type="match status" value="1"/>
</dbReference>
<dbReference type="PANTHER" id="PTHR13812">
    <property type="entry name" value="KETIMINE REDUCTASE MU-CRYSTALLIN"/>
    <property type="match status" value="1"/>
</dbReference>
<dbReference type="SUPFAM" id="SSF51735">
    <property type="entry name" value="NAD(P)-binding Rossmann-fold domains"/>
    <property type="match status" value="1"/>
</dbReference>
<evidence type="ECO:0000313" key="1">
    <source>
        <dbReference type="EMBL" id="XBS68579.1"/>
    </source>
</evidence>
<proteinExistence type="predicted"/>
<dbReference type="InterPro" id="IPR003462">
    <property type="entry name" value="ODC_Mu_crystall"/>
</dbReference>
<evidence type="ECO:0008006" key="2">
    <source>
        <dbReference type="Google" id="ProtNLM"/>
    </source>
</evidence>
<name>A0AAU7Q6E4_9GAMM</name>
<protein>
    <recommendedName>
        <fullName evidence="2">Ornithine cyclodeaminase</fullName>
    </recommendedName>
</protein>
<organism evidence="1">
    <name type="scientific">Acerihabitans sp. KWT182</name>
    <dbReference type="NCBI Taxonomy" id="3157919"/>
    <lineage>
        <taxon>Bacteria</taxon>
        <taxon>Pseudomonadati</taxon>
        <taxon>Pseudomonadota</taxon>
        <taxon>Gammaproteobacteria</taxon>
        <taxon>Enterobacterales</taxon>
        <taxon>Pectobacteriaceae</taxon>
        <taxon>Acerihabitans</taxon>
    </lineage>
</organism>
<dbReference type="PANTHER" id="PTHR13812:SF19">
    <property type="entry name" value="KETIMINE REDUCTASE MU-CRYSTALLIN"/>
    <property type="match status" value="1"/>
</dbReference>
<sequence length="145" mass="15958">MRYFDRQNVENALPPELCLQLSREAFTLFSQGKIMQSPRDIIAAEDGFIMGTMPACIREGDWKGLGLKTVKVDFSHADGRTSHEGVILLYDALPDGGIAVIDAGAITELRTAVASPHGQLTNFLLLTAPSLPYWAMAYRPESMCR</sequence>
<dbReference type="AlphaFoldDB" id="A0AAU7Q6E4"/>
<dbReference type="EMBL" id="CP157947">
    <property type="protein sequence ID" value="XBS68579.1"/>
    <property type="molecule type" value="Genomic_DNA"/>
</dbReference>
<dbReference type="GO" id="GO:0005737">
    <property type="term" value="C:cytoplasm"/>
    <property type="evidence" value="ECO:0007669"/>
    <property type="project" value="TreeGrafter"/>
</dbReference>
<gene>
    <name evidence="1" type="ORF">ABK905_18210</name>
</gene>
<accession>A0AAU7Q6E4</accession>
<dbReference type="InterPro" id="IPR023401">
    <property type="entry name" value="ODC_N"/>
</dbReference>
<dbReference type="Gene3D" id="3.30.1780.10">
    <property type="entry name" value="ornithine cyclodeaminase, domain 1"/>
    <property type="match status" value="1"/>
</dbReference>
<dbReference type="InterPro" id="IPR036291">
    <property type="entry name" value="NAD(P)-bd_dom_sf"/>
</dbReference>
<reference evidence="1" key="1">
    <citation type="submission" date="2024-06" db="EMBL/GenBank/DDBJ databases">
        <authorList>
            <person name="Coelho C."/>
            <person name="Bento M."/>
            <person name="Garcia E."/>
            <person name="Camelo A."/>
            <person name="Brandao I."/>
            <person name="Espirito Santo C."/>
            <person name="Trovao J."/>
            <person name="Verissimo A."/>
            <person name="Costa J."/>
            <person name="Tiago I."/>
        </authorList>
    </citation>
    <scope>NUCLEOTIDE SEQUENCE</scope>
    <source>
        <strain evidence="1">KWT182</strain>
    </source>
</reference>